<evidence type="ECO:0000313" key="3">
    <source>
        <dbReference type="Proteomes" id="UP000716322"/>
    </source>
</evidence>
<evidence type="ECO:0000256" key="1">
    <source>
        <dbReference type="SAM" id="SignalP"/>
    </source>
</evidence>
<dbReference type="RefSeq" id="WP_166864026.1">
    <property type="nucleotide sequence ID" value="NZ_JAAQOM010000022.1"/>
</dbReference>
<accession>A0ABX0PM43</accession>
<comment type="caution">
    <text evidence="2">The sequence shown here is derived from an EMBL/GenBank/DDBJ whole genome shotgun (WGS) entry which is preliminary data.</text>
</comment>
<name>A0ABX0PM43_9BURK</name>
<keyword evidence="3" id="KW-1185">Reference proteome</keyword>
<evidence type="ECO:0008006" key="4">
    <source>
        <dbReference type="Google" id="ProtNLM"/>
    </source>
</evidence>
<gene>
    <name evidence="2" type="ORF">HAV22_27785</name>
</gene>
<sequence length="543" mass="57940">MKLPLSALLLACAPAFAHAAAPVQATITMRDPGALEVSYRIPPACTALEFRTADMQPNATVPLRDDWRAADDCTALENGRIVRKQAACTTLRLRVPASARDVDRIYPWAYPVEKGLYVHTDVYAVTDACGPVDWTFEAPGGTVVVDGAMTAERGTRAAGTGADHMPTVLIQEPFRAMEGRRVHADARFAPETLQRLNATVAGAARQLAQDMPGIPFTVPFTLAAPSTPPAWRGDIANHTVLRLSFPSAPGPTQDGVLLRFLPHEIAHLLQPTAWHDAWQDDEATIHEGGAEFLRVAATAQLGWLDRAALKDALETAVNGCAVSADGKPWKAMGDRGWGESPYQCGLAFYAIGLSAGGTDHPLLRLRDYIRKARDGERTDFVQDIECGGTKDCTPRWLPRLAGSEPLDAVLLDYTRQPGALLRTTDAWSPAMATMFAFRHLRRLMAADCGGAARTYEEEASVRIGAGPRCGTLRAGMEIVKAEGLPLFGNAAGVKASVAACQAHGKTTLGLRDGTSVTVPCGGGVGLPAHLYAVDDARAAALLK</sequence>
<keyword evidence="1" id="KW-0732">Signal</keyword>
<organism evidence="2 3">
    <name type="scientific">Telluria antibiotica</name>
    <dbReference type="NCBI Taxonomy" id="2717319"/>
    <lineage>
        <taxon>Bacteria</taxon>
        <taxon>Pseudomonadati</taxon>
        <taxon>Pseudomonadota</taxon>
        <taxon>Betaproteobacteria</taxon>
        <taxon>Burkholderiales</taxon>
        <taxon>Oxalobacteraceae</taxon>
        <taxon>Telluria group</taxon>
        <taxon>Telluria</taxon>
    </lineage>
</organism>
<dbReference type="EMBL" id="JAAQOM010000022">
    <property type="protein sequence ID" value="NIA57433.1"/>
    <property type="molecule type" value="Genomic_DNA"/>
</dbReference>
<evidence type="ECO:0000313" key="2">
    <source>
        <dbReference type="EMBL" id="NIA57433.1"/>
    </source>
</evidence>
<feature type="signal peptide" evidence="1">
    <location>
        <begin position="1"/>
        <end position="19"/>
    </location>
</feature>
<feature type="chain" id="PRO_5047268553" description="Peptidase M61 catalytic domain-containing protein" evidence="1">
    <location>
        <begin position="20"/>
        <end position="543"/>
    </location>
</feature>
<reference evidence="2 3" key="1">
    <citation type="submission" date="2020-03" db="EMBL/GenBank/DDBJ databases">
        <title>Genome sequence of strain Massilia sp. TW-1.</title>
        <authorList>
            <person name="Chaudhary D.K."/>
        </authorList>
    </citation>
    <scope>NUCLEOTIDE SEQUENCE [LARGE SCALE GENOMIC DNA]</scope>
    <source>
        <strain evidence="2 3">TW-1</strain>
    </source>
</reference>
<protein>
    <recommendedName>
        <fullName evidence="4">Peptidase M61 catalytic domain-containing protein</fullName>
    </recommendedName>
</protein>
<proteinExistence type="predicted"/>
<dbReference type="Proteomes" id="UP000716322">
    <property type="component" value="Unassembled WGS sequence"/>
</dbReference>